<keyword evidence="2" id="KW-1185">Reference proteome</keyword>
<name>A0ABR9UUN4_9CHRO</name>
<comment type="caution">
    <text evidence="1">The sequence shown here is derived from an EMBL/GenBank/DDBJ whole genome shotgun (WGS) entry which is preliminary data.</text>
</comment>
<organism evidence="1 2">
    <name type="scientific">Gloeocapsopsis crepidinum LEGE 06123</name>
    <dbReference type="NCBI Taxonomy" id="588587"/>
    <lineage>
        <taxon>Bacteria</taxon>
        <taxon>Bacillati</taxon>
        <taxon>Cyanobacteriota</taxon>
        <taxon>Cyanophyceae</taxon>
        <taxon>Oscillatoriophycideae</taxon>
        <taxon>Chroococcales</taxon>
        <taxon>Chroococcaceae</taxon>
        <taxon>Gloeocapsopsis</taxon>
    </lineage>
</organism>
<evidence type="ECO:0000313" key="1">
    <source>
        <dbReference type="EMBL" id="MBE9192014.1"/>
    </source>
</evidence>
<protein>
    <submittedName>
        <fullName evidence="1">Uncharacterized protein</fullName>
    </submittedName>
</protein>
<proteinExistence type="predicted"/>
<accession>A0ABR9UUN4</accession>
<dbReference type="Proteomes" id="UP000651156">
    <property type="component" value="Unassembled WGS sequence"/>
</dbReference>
<reference evidence="1 2" key="1">
    <citation type="submission" date="2020-10" db="EMBL/GenBank/DDBJ databases">
        <authorList>
            <person name="Castelo-Branco R."/>
            <person name="Eusebio N."/>
            <person name="Adriana R."/>
            <person name="Vieira A."/>
            <person name="Brugerolle De Fraissinette N."/>
            <person name="Rezende De Castro R."/>
            <person name="Schneider M.P."/>
            <person name="Vasconcelos V."/>
            <person name="Leao P.N."/>
        </authorList>
    </citation>
    <scope>NUCLEOTIDE SEQUENCE [LARGE SCALE GENOMIC DNA]</scope>
    <source>
        <strain evidence="1 2">LEGE 06123</strain>
    </source>
</reference>
<gene>
    <name evidence="1" type="ORF">IQ230_16980</name>
</gene>
<dbReference type="RefSeq" id="WP_193933398.1">
    <property type="nucleotide sequence ID" value="NZ_CAWPMZ010000077.1"/>
</dbReference>
<evidence type="ECO:0000313" key="2">
    <source>
        <dbReference type="Proteomes" id="UP000651156"/>
    </source>
</evidence>
<dbReference type="EMBL" id="JADEWN010000044">
    <property type="protein sequence ID" value="MBE9192014.1"/>
    <property type="molecule type" value="Genomic_DNA"/>
</dbReference>
<sequence length="226" mass="26846">MHILPTFITHYYWGEDEMLKNLCNLPPNEAEAIIANLRTSGKRVWLHSGYLMDRQRVEKWLYREFESKGKKPYLRHPLYFVLGDNDDFFSKNGFFSDKEPAKLQLPLTIFTNDMISFTYPDSMTSLNLVSPPPPDTYELRPREDGQMPTLEEIDEEMRRFAESYRKPQHGQVFTLSEIADVVKRYGMPGTRWQSEPQWRIDRYIEAQVWDDRPIWEFLSTSTFDVS</sequence>